<name>A0A8H5AQT2_FUSOX</name>
<evidence type="ECO:0000256" key="3">
    <source>
        <dbReference type="ARBA" id="ARBA00022723"/>
    </source>
</evidence>
<proteinExistence type="inferred from homology"/>
<reference evidence="8" key="1">
    <citation type="submission" date="2020-02" db="EMBL/GenBank/DDBJ databases">
        <title>Identification and distribution of gene clusters putatively required for synthesis of sphingolipid metabolism inhibitors in phylogenetically diverse species of the filamentous fungus Fusarium.</title>
        <authorList>
            <person name="Kim H.-S."/>
            <person name="Busman M."/>
            <person name="Brown D.W."/>
            <person name="Divon H."/>
            <person name="Uhlig S."/>
            <person name="Proctor R.H."/>
        </authorList>
    </citation>
    <scope>NUCLEOTIDE SEQUENCE [LARGE SCALE GENOMIC DNA]</scope>
    <source>
        <strain evidence="8">NRRL 39464</strain>
    </source>
</reference>
<feature type="binding site" description="axial binding residue" evidence="5">
    <location>
        <position position="432"/>
    </location>
    <ligand>
        <name>heme</name>
        <dbReference type="ChEBI" id="CHEBI:30413"/>
    </ligand>
    <ligandPart>
        <name>Fe</name>
        <dbReference type="ChEBI" id="CHEBI:18248"/>
    </ligandPart>
</feature>
<dbReference type="PANTHER" id="PTHR24305:SF234">
    <property type="entry name" value="CYTOCHROME P450"/>
    <property type="match status" value="1"/>
</dbReference>
<evidence type="ECO:0000256" key="1">
    <source>
        <dbReference type="ARBA" id="ARBA00001971"/>
    </source>
</evidence>
<dbReference type="GO" id="GO:0016705">
    <property type="term" value="F:oxidoreductase activity, acting on paired donors, with incorporation or reduction of molecular oxygen"/>
    <property type="evidence" value="ECO:0007669"/>
    <property type="project" value="InterPro"/>
</dbReference>
<dbReference type="PANTHER" id="PTHR24305">
    <property type="entry name" value="CYTOCHROME P450"/>
    <property type="match status" value="1"/>
</dbReference>
<organism evidence="8 9">
    <name type="scientific">Fusarium oxysporum</name>
    <name type="common">Fusarium vascular wilt</name>
    <dbReference type="NCBI Taxonomy" id="5507"/>
    <lineage>
        <taxon>Eukaryota</taxon>
        <taxon>Fungi</taxon>
        <taxon>Dikarya</taxon>
        <taxon>Ascomycota</taxon>
        <taxon>Pezizomycotina</taxon>
        <taxon>Sordariomycetes</taxon>
        <taxon>Hypocreomycetidae</taxon>
        <taxon>Hypocreales</taxon>
        <taxon>Nectriaceae</taxon>
        <taxon>Fusarium</taxon>
        <taxon>Fusarium oxysporum species complex</taxon>
    </lineage>
</organism>
<dbReference type="SUPFAM" id="SSF48264">
    <property type="entry name" value="Cytochrome P450"/>
    <property type="match status" value="1"/>
</dbReference>
<accession>A0A8H5AQT2</accession>
<dbReference type="Gene3D" id="1.10.630.10">
    <property type="entry name" value="Cytochrome P450"/>
    <property type="match status" value="1"/>
</dbReference>
<feature type="transmembrane region" description="Helical" evidence="7">
    <location>
        <begin position="20"/>
        <end position="41"/>
    </location>
</feature>
<comment type="caution">
    <text evidence="8">The sequence shown here is derived from an EMBL/GenBank/DDBJ whole genome shotgun (WGS) entry which is preliminary data.</text>
</comment>
<protein>
    <recommendedName>
        <fullName evidence="10">Cytochrome P450</fullName>
    </recommendedName>
</protein>
<keyword evidence="2 5" id="KW-0349">Heme</keyword>
<dbReference type="Pfam" id="PF00067">
    <property type="entry name" value="p450"/>
    <property type="match status" value="1"/>
</dbReference>
<evidence type="ECO:0000256" key="6">
    <source>
        <dbReference type="RuleBase" id="RU000461"/>
    </source>
</evidence>
<dbReference type="InterPro" id="IPR001128">
    <property type="entry name" value="Cyt_P450"/>
</dbReference>
<keyword evidence="6" id="KW-0503">Monooxygenase</keyword>
<dbReference type="AlphaFoldDB" id="A0A8H5AQT2"/>
<evidence type="ECO:0000256" key="5">
    <source>
        <dbReference type="PIRSR" id="PIRSR602401-1"/>
    </source>
</evidence>
<comment type="cofactor">
    <cofactor evidence="1 5">
        <name>heme</name>
        <dbReference type="ChEBI" id="CHEBI:30413"/>
    </cofactor>
</comment>
<evidence type="ECO:0000256" key="4">
    <source>
        <dbReference type="ARBA" id="ARBA00023004"/>
    </source>
</evidence>
<dbReference type="InterPro" id="IPR050121">
    <property type="entry name" value="Cytochrome_P450_monoxygenase"/>
</dbReference>
<dbReference type="GO" id="GO:0005506">
    <property type="term" value="F:iron ion binding"/>
    <property type="evidence" value="ECO:0007669"/>
    <property type="project" value="InterPro"/>
</dbReference>
<dbReference type="PRINTS" id="PR00385">
    <property type="entry name" value="P450"/>
</dbReference>
<keyword evidence="4 5" id="KW-0408">Iron</keyword>
<dbReference type="CDD" id="cd11062">
    <property type="entry name" value="CYP58-like"/>
    <property type="match status" value="1"/>
</dbReference>
<keyword evidence="7" id="KW-0472">Membrane</keyword>
<dbReference type="GO" id="GO:0004497">
    <property type="term" value="F:monooxygenase activity"/>
    <property type="evidence" value="ECO:0007669"/>
    <property type="project" value="UniProtKB-KW"/>
</dbReference>
<evidence type="ECO:0000313" key="8">
    <source>
        <dbReference type="EMBL" id="KAF5268200.1"/>
    </source>
</evidence>
<keyword evidence="3 5" id="KW-0479">Metal-binding</keyword>
<dbReference type="Proteomes" id="UP000558688">
    <property type="component" value="Unassembled WGS sequence"/>
</dbReference>
<evidence type="ECO:0000256" key="7">
    <source>
        <dbReference type="SAM" id="Phobius"/>
    </source>
</evidence>
<evidence type="ECO:0008006" key="10">
    <source>
        <dbReference type="Google" id="ProtNLM"/>
    </source>
</evidence>
<keyword evidence="7" id="KW-1133">Transmembrane helix</keyword>
<sequence length="486" mass="54364">MTLKELPTAAWERILRDGRVSSHISIAIAGALLLPVAFFYFRGLYRLYLHPLSSFPGPREAAKSDSWLYSQIRTAFPEATFQELHQRHQAKAIRIAPNELHIADTTLYKVIYKQADPFPKHEAFYLGFCALSPTVFTVVDQSAHRERRRMLSSMFSRAGVLKVEGVILEQLNMLEKKIDRLCDKQNIDLYDACRLWTTAIILEFCFAESGGMMEEQSYGFKSKFLKAFSVVQKLTIGIVGTNQFARTCVEQWRQAREKGTNVKHPIVLDNLESLDDDALVAESLDLLVAGSDTSATSLTVAVMEILSHPSIEKRLVEELDAAIPDKDNLPSVISLEKIAYLNACVKEGVRFATAVPGRLPRVVPDNGSTPFVVDNKLVPPGTIVSISAHTMHSSTDLWGADARSFNPDRWLQPGAKHLEEYQVAFSKGSRMCLGMNLVPVELTIALASFFRKYKLSFPPGFIPPRKVDNFTVELYGGLPLKVSRRA</sequence>
<dbReference type="EMBL" id="JAAFOW010000139">
    <property type="protein sequence ID" value="KAF5268200.1"/>
    <property type="molecule type" value="Genomic_DNA"/>
</dbReference>
<dbReference type="PRINTS" id="PR00463">
    <property type="entry name" value="EP450I"/>
</dbReference>
<dbReference type="InterPro" id="IPR036396">
    <property type="entry name" value="Cyt_P450_sf"/>
</dbReference>
<keyword evidence="7" id="KW-0812">Transmembrane</keyword>
<evidence type="ECO:0000256" key="2">
    <source>
        <dbReference type="ARBA" id="ARBA00022617"/>
    </source>
</evidence>
<keyword evidence="6" id="KW-0560">Oxidoreductase</keyword>
<dbReference type="InterPro" id="IPR017972">
    <property type="entry name" value="Cyt_P450_CS"/>
</dbReference>
<dbReference type="InterPro" id="IPR002401">
    <property type="entry name" value="Cyt_P450_E_grp-I"/>
</dbReference>
<dbReference type="GO" id="GO:0020037">
    <property type="term" value="F:heme binding"/>
    <property type="evidence" value="ECO:0007669"/>
    <property type="project" value="InterPro"/>
</dbReference>
<gene>
    <name evidence="8" type="ORF">FOXYS1_908</name>
</gene>
<comment type="similarity">
    <text evidence="6">Belongs to the cytochrome P450 family.</text>
</comment>
<evidence type="ECO:0000313" key="9">
    <source>
        <dbReference type="Proteomes" id="UP000558688"/>
    </source>
</evidence>
<dbReference type="PROSITE" id="PS00086">
    <property type="entry name" value="CYTOCHROME_P450"/>
    <property type="match status" value="1"/>
</dbReference>